<comment type="caution">
    <text evidence="3">The sequence shown here is derived from an EMBL/GenBank/DDBJ whole genome shotgun (WGS) entry which is preliminary data.</text>
</comment>
<sequence>MSLINMAKREIICKLVYYGIGLSGKTTNLHYIYQAVDPRDVGEMVSIDTETERTLYFDLLPLELGKVNGFSIRFQLYTVPGQVLYQQTRISVLKGADCVIFVADSQASKLQENIESWNELQEQLRRMNKNITEFPLVMQWNKRDLQDILPVSVLEQYLNPYRVPSFEAVAVTGYGVIECLRVAINATLRRLERI</sequence>
<dbReference type="Pfam" id="PF04670">
    <property type="entry name" value="Gtr1_RagA"/>
    <property type="match status" value="1"/>
</dbReference>
<protein>
    <submittedName>
        <fullName evidence="3">Gliding-motility protein MglA</fullName>
    </submittedName>
</protein>
<reference evidence="3 4" key="1">
    <citation type="submission" date="2016-08" db="EMBL/GenBank/DDBJ databases">
        <title>Analysis of Carbohydrate Active Enzymes in Thermogemmatispora T81 Reveals Carbohydrate Degradation Ability.</title>
        <authorList>
            <person name="Tomazini A."/>
            <person name="Lal S."/>
            <person name="Stott M."/>
            <person name="Henrissat B."/>
            <person name="Polikarpov I."/>
            <person name="Sparling R."/>
            <person name="Levin D.B."/>
        </authorList>
    </citation>
    <scope>NUCLEOTIDE SEQUENCE [LARGE SCALE GENOMIC DNA]</scope>
    <source>
        <strain evidence="3 4">T81</strain>
    </source>
</reference>
<dbReference type="InterPro" id="IPR006762">
    <property type="entry name" value="Gtr1_RagA"/>
</dbReference>
<dbReference type="CDD" id="cd00882">
    <property type="entry name" value="Ras_like_GTPase"/>
    <property type="match status" value="1"/>
</dbReference>
<dbReference type="PANTHER" id="PTHR42708:SF1">
    <property type="entry name" value="GLIDING MOTILITY PROTEIN MGLA"/>
    <property type="match status" value="1"/>
</dbReference>
<dbReference type="SUPFAM" id="SSF52540">
    <property type="entry name" value="P-loop containing nucleoside triphosphate hydrolases"/>
    <property type="match status" value="1"/>
</dbReference>
<dbReference type="InterPro" id="IPR052705">
    <property type="entry name" value="Gliding_Motility_GTPase"/>
</dbReference>
<evidence type="ECO:0000256" key="1">
    <source>
        <dbReference type="ARBA" id="ARBA00022741"/>
    </source>
</evidence>
<dbReference type="Gene3D" id="3.40.50.300">
    <property type="entry name" value="P-loop containing nucleotide triphosphate hydrolases"/>
    <property type="match status" value="1"/>
</dbReference>
<dbReference type="AlphaFoldDB" id="A0A328VE22"/>
<accession>A0A328VE22</accession>
<gene>
    <name evidence="3" type="ORF">A4R35_06300</name>
</gene>
<keyword evidence="4" id="KW-1185">Reference proteome</keyword>
<dbReference type="PANTHER" id="PTHR42708">
    <property type="entry name" value="ATP/GTP-BINDING PROTEIN-RELATED"/>
    <property type="match status" value="1"/>
</dbReference>
<keyword evidence="2" id="KW-0342">GTP-binding</keyword>
<dbReference type="RefSeq" id="WP_052888601.1">
    <property type="nucleotide sequence ID" value="NZ_MCIF01000002.1"/>
</dbReference>
<proteinExistence type="predicted"/>
<evidence type="ECO:0000313" key="3">
    <source>
        <dbReference type="EMBL" id="RAQ95139.1"/>
    </source>
</evidence>
<name>A0A328VE22_9CHLR</name>
<evidence type="ECO:0000313" key="4">
    <source>
        <dbReference type="Proteomes" id="UP000248706"/>
    </source>
</evidence>
<dbReference type="OrthoDB" id="9779858at2"/>
<dbReference type="EMBL" id="MCIF01000002">
    <property type="protein sequence ID" value="RAQ95139.1"/>
    <property type="molecule type" value="Genomic_DNA"/>
</dbReference>
<evidence type="ECO:0000256" key="2">
    <source>
        <dbReference type="ARBA" id="ARBA00023134"/>
    </source>
</evidence>
<organism evidence="3 4">
    <name type="scientific">Thermogemmatispora tikiterensis</name>
    <dbReference type="NCBI Taxonomy" id="1825093"/>
    <lineage>
        <taxon>Bacteria</taxon>
        <taxon>Bacillati</taxon>
        <taxon>Chloroflexota</taxon>
        <taxon>Ktedonobacteria</taxon>
        <taxon>Thermogemmatisporales</taxon>
        <taxon>Thermogemmatisporaceae</taxon>
        <taxon>Thermogemmatispora</taxon>
    </lineage>
</organism>
<keyword evidence="1" id="KW-0547">Nucleotide-binding</keyword>
<dbReference type="Proteomes" id="UP000248706">
    <property type="component" value="Unassembled WGS sequence"/>
</dbReference>
<dbReference type="InterPro" id="IPR027417">
    <property type="entry name" value="P-loop_NTPase"/>
</dbReference>
<dbReference type="GO" id="GO:0005525">
    <property type="term" value="F:GTP binding"/>
    <property type="evidence" value="ECO:0007669"/>
    <property type="project" value="UniProtKB-KW"/>
</dbReference>